<dbReference type="OrthoDB" id="2745105at2759"/>
<protein>
    <recommendedName>
        <fullName evidence="2">DUF6534 domain-containing protein</fullName>
    </recommendedName>
</protein>
<accession>A0A0C3F5W6</accession>
<feature type="transmembrane region" description="Helical" evidence="1">
    <location>
        <begin position="76"/>
        <end position="96"/>
    </location>
</feature>
<name>A0A0C3F5W6_PILCF</name>
<evidence type="ECO:0000313" key="4">
    <source>
        <dbReference type="Proteomes" id="UP000054166"/>
    </source>
</evidence>
<feature type="transmembrane region" description="Helical" evidence="1">
    <location>
        <begin position="102"/>
        <end position="123"/>
    </location>
</feature>
<organism evidence="3 4">
    <name type="scientific">Piloderma croceum (strain F 1598)</name>
    <dbReference type="NCBI Taxonomy" id="765440"/>
    <lineage>
        <taxon>Eukaryota</taxon>
        <taxon>Fungi</taxon>
        <taxon>Dikarya</taxon>
        <taxon>Basidiomycota</taxon>
        <taxon>Agaricomycotina</taxon>
        <taxon>Agaricomycetes</taxon>
        <taxon>Agaricomycetidae</taxon>
        <taxon>Atheliales</taxon>
        <taxon>Atheliaceae</taxon>
        <taxon>Piloderma</taxon>
    </lineage>
</organism>
<dbReference type="InterPro" id="IPR045339">
    <property type="entry name" value="DUF6534"/>
</dbReference>
<dbReference type="AlphaFoldDB" id="A0A0C3F5W6"/>
<evidence type="ECO:0000313" key="3">
    <source>
        <dbReference type="EMBL" id="KIM75271.1"/>
    </source>
</evidence>
<keyword evidence="4" id="KW-1185">Reference proteome</keyword>
<dbReference type="EMBL" id="KN833048">
    <property type="protein sequence ID" value="KIM75271.1"/>
    <property type="molecule type" value="Genomic_DNA"/>
</dbReference>
<gene>
    <name evidence="3" type="ORF">PILCRDRAFT_679806</name>
</gene>
<dbReference type="PANTHER" id="PTHR40465:SF1">
    <property type="entry name" value="DUF6534 DOMAIN-CONTAINING PROTEIN"/>
    <property type="match status" value="1"/>
</dbReference>
<dbReference type="PANTHER" id="PTHR40465">
    <property type="entry name" value="CHROMOSOME 1, WHOLE GENOME SHOTGUN SEQUENCE"/>
    <property type="match status" value="1"/>
</dbReference>
<proteinExistence type="predicted"/>
<dbReference type="Pfam" id="PF20152">
    <property type="entry name" value="DUF6534"/>
    <property type="match status" value="1"/>
</dbReference>
<dbReference type="InParanoid" id="A0A0C3F5W6"/>
<evidence type="ECO:0000256" key="1">
    <source>
        <dbReference type="SAM" id="Phobius"/>
    </source>
</evidence>
<evidence type="ECO:0000259" key="2">
    <source>
        <dbReference type="Pfam" id="PF20152"/>
    </source>
</evidence>
<keyword evidence="1" id="KW-1133">Transmembrane helix</keyword>
<sequence>MFFYMLVISIAYVVKCYKLPEFMSATRMRWLPGSFGGLRAFTDLSIAVIMCYILYSQYQSGLTRRTISLVKMMLQYTLTTGLLTSVFAIVYIIVYLSMTLNMVYISIYFVHGKIYVNSMLAALNSRKSLRALAAQEETEMRPTYFSLFNDSN</sequence>
<dbReference type="Proteomes" id="UP000054166">
    <property type="component" value="Unassembled WGS sequence"/>
</dbReference>
<keyword evidence="1" id="KW-0812">Transmembrane</keyword>
<dbReference type="HOGENOM" id="CLU_1787057_0_0_1"/>
<keyword evidence="1" id="KW-0472">Membrane</keyword>
<reference evidence="4" key="2">
    <citation type="submission" date="2015-01" db="EMBL/GenBank/DDBJ databases">
        <title>Evolutionary Origins and Diversification of the Mycorrhizal Mutualists.</title>
        <authorList>
            <consortium name="DOE Joint Genome Institute"/>
            <consortium name="Mycorrhizal Genomics Consortium"/>
            <person name="Kohler A."/>
            <person name="Kuo A."/>
            <person name="Nagy L.G."/>
            <person name="Floudas D."/>
            <person name="Copeland A."/>
            <person name="Barry K.W."/>
            <person name="Cichocki N."/>
            <person name="Veneault-Fourrey C."/>
            <person name="LaButti K."/>
            <person name="Lindquist E.A."/>
            <person name="Lipzen A."/>
            <person name="Lundell T."/>
            <person name="Morin E."/>
            <person name="Murat C."/>
            <person name="Riley R."/>
            <person name="Ohm R."/>
            <person name="Sun H."/>
            <person name="Tunlid A."/>
            <person name="Henrissat B."/>
            <person name="Grigoriev I.V."/>
            <person name="Hibbett D.S."/>
            <person name="Martin F."/>
        </authorList>
    </citation>
    <scope>NUCLEOTIDE SEQUENCE [LARGE SCALE GENOMIC DNA]</scope>
    <source>
        <strain evidence="4">F 1598</strain>
    </source>
</reference>
<feature type="transmembrane region" description="Helical" evidence="1">
    <location>
        <begin position="35"/>
        <end position="55"/>
    </location>
</feature>
<feature type="domain" description="DUF6534" evidence="2">
    <location>
        <begin position="40"/>
        <end position="128"/>
    </location>
</feature>
<reference evidence="3 4" key="1">
    <citation type="submission" date="2014-04" db="EMBL/GenBank/DDBJ databases">
        <authorList>
            <consortium name="DOE Joint Genome Institute"/>
            <person name="Kuo A."/>
            <person name="Tarkka M."/>
            <person name="Buscot F."/>
            <person name="Kohler A."/>
            <person name="Nagy L.G."/>
            <person name="Floudas D."/>
            <person name="Copeland A."/>
            <person name="Barry K.W."/>
            <person name="Cichocki N."/>
            <person name="Veneault-Fourrey C."/>
            <person name="LaButti K."/>
            <person name="Lindquist E.A."/>
            <person name="Lipzen A."/>
            <person name="Lundell T."/>
            <person name="Morin E."/>
            <person name="Murat C."/>
            <person name="Sun H."/>
            <person name="Tunlid A."/>
            <person name="Henrissat B."/>
            <person name="Grigoriev I.V."/>
            <person name="Hibbett D.S."/>
            <person name="Martin F."/>
            <person name="Nordberg H.P."/>
            <person name="Cantor M.N."/>
            <person name="Hua S.X."/>
        </authorList>
    </citation>
    <scope>NUCLEOTIDE SEQUENCE [LARGE SCALE GENOMIC DNA]</scope>
    <source>
        <strain evidence="3 4">F 1598</strain>
    </source>
</reference>